<comment type="similarity">
    <text evidence="5">Belongs to the class I-like SAM-binding methyltransferase superfamily. UbiG/COQ3 family.</text>
</comment>
<evidence type="ECO:0000256" key="2">
    <source>
        <dbReference type="ARBA" id="ARBA00022679"/>
    </source>
</evidence>
<keyword evidence="5" id="KW-0479">Metal-binding</keyword>
<evidence type="ECO:0000313" key="7">
    <source>
        <dbReference type="Proteomes" id="UP001152885"/>
    </source>
</evidence>
<keyword evidence="5" id="KW-0496">Mitochondrion</keyword>
<dbReference type="GO" id="GO:0061542">
    <property type="term" value="F:3-demethylubiquinol 3-O-methyltransferase activity"/>
    <property type="evidence" value="ECO:0007669"/>
    <property type="project" value="UniProtKB-UniRule"/>
</dbReference>
<comment type="caution">
    <text evidence="6">The sequence shown here is derived from an EMBL/GenBank/DDBJ whole genome shotgun (WGS) entry which is preliminary data.</text>
</comment>
<feature type="binding site" evidence="5">
    <location>
        <position position="185"/>
    </location>
    <ligand>
        <name>S-adenosyl-L-methionine</name>
        <dbReference type="ChEBI" id="CHEBI:59789"/>
    </ligand>
</feature>
<dbReference type="OrthoDB" id="3265906at2759"/>
<protein>
    <recommendedName>
        <fullName evidence="5">Ubiquinone biosynthesis O-methyltransferase, mitochondrial</fullName>
    </recommendedName>
    <alternativeName>
        <fullName evidence="5">3,4-dihydroxy-5-hexaprenylbenzoate methyltransferase</fullName>
    </alternativeName>
    <alternativeName>
        <fullName evidence="5">3-demethylubiquinol 3-O-methyltransferase</fullName>
    </alternativeName>
    <alternativeName>
        <fullName evidence="5">3-demethylubiquinone 3-O-methyltransferase</fullName>
    </alternativeName>
    <alternativeName>
        <fullName evidence="5">3-demethylubiquinone-6 3-O-methyltransferase</fullName>
    </alternativeName>
    <alternativeName>
        <fullName evidence="5">Hexaprenyldihydroxybenzoate methyltransferase</fullName>
    </alternativeName>
    <alternativeName>
        <fullName evidence="5">Polyprenyldihydroxybenzoate methyltransferase</fullName>
        <shortName evidence="5">DHHB methyltransferase</shortName>
        <shortName evidence="5">DHHB-MT</shortName>
        <shortName evidence="5">DHHB-MTase</shortName>
        <ecNumber evidence="5">2.1.1.-</ecNumber>
        <ecNumber evidence="5">2.1.1.114</ecNumber>
        <ecNumber evidence="5">2.1.1.64</ecNumber>
    </alternativeName>
</protein>
<dbReference type="InterPro" id="IPR029063">
    <property type="entry name" value="SAM-dependent_MTases_sf"/>
</dbReference>
<dbReference type="NCBIfam" id="TIGR01983">
    <property type="entry name" value="UbiG"/>
    <property type="match status" value="1"/>
</dbReference>
<dbReference type="CDD" id="cd02440">
    <property type="entry name" value="AdoMet_MTases"/>
    <property type="match status" value="1"/>
</dbReference>
<dbReference type="EC" id="2.1.1.-" evidence="5"/>
<evidence type="ECO:0000313" key="6">
    <source>
        <dbReference type="EMBL" id="CAI5760644.1"/>
    </source>
</evidence>
<comment type="subunit">
    <text evidence="5">Component of a multi-subunit COQ enzyme complex, composed of at least COQ3, COQ4, COQ5, COQ6, COQ7 and COQ9.</text>
</comment>
<dbReference type="InterPro" id="IPR010233">
    <property type="entry name" value="UbiG_MeTrfase"/>
</dbReference>
<keyword evidence="3 5" id="KW-0831">Ubiquinone biosynthesis</keyword>
<dbReference type="AlphaFoldDB" id="A0A9W4XNM1"/>
<comment type="catalytic activity">
    <reaction evidence="5">
        <text>a 3-demethylubiquinol + S-adenosyl-L-methionine = a ubiquinol + S-adenosyl-L-homocysteine + H(+)</text>
        <dbReference type="Rhea" id="RHEA:44380"/>
        <dbReference type="Rhea" id="RHEA-COMP:9566"/>
        <dbReference type="Rhea" id="RHEA-COMP:10914"/>
        <dbReference type="ChEBI" id="CHEBI:15378"/>
        <dbReference type="ChEBI" id="CHEBI:17976"/>
        <dbReference type="ChEBI" id="CHEBI:57856"/>
        <dbReference type="ChEBI" id="CHEBI:59789"/>
        <dbReference type="ChEBI" id="CHEBI:84422"/>
        <dbReference type="EC" id="2.1.1.64"/>
    </reaction>
</comment>
<keyword evidence="4 5" id="KW-0949">S-adenosyl-L-methionine</keyword>
<dbReference type="EC" id="2.1.1.64" evidence="5"/>
<dbReference type="GO" id="GO:0010420">
    <property type="term" value="F:polyprenyldihydroxybenzoate methyltransferase activity"/>
    <property type="evidence" value="ECO:0007669"/>
    <property type="project" value="UniProtKB-UniRule"/>
</dbReference>
<dbReference type="GO" id="GO:0031314">
    <property type="term" value="C:extrinsic component of mitochondrial inner membrane"/>
    <property type="evidence" value="ECO:0007669"/>
    <property type="project" value="UniProtKB-UniRule"/>
</dbReference>
<dbReference type="Pfam" id="PF13489">
    <property type="entry name" value="Methyltransf_23"/>
    <property type="match status" value="1"/>
</dbReference>
<sequence>MNRILRRSLHSSRAVSQKLTSTSQSEMNHFNSLASSWWDINGPQRILHKMNLLRMDFIQDTVRNNLKLNTTKDEEIYVPGYSLDILPVGIKERIVQDQEFKKDQLLSETKFNVLDVGCGGGILSETISRLPFVNKVTGIDLSVDVLEAAKLHMEKDPILAEKLQYKLSAIEDLPKTDKFDIITMFEVLEHVDYPSKVLLEGLKRLENGGWLFLSTINRDLISWFTTIFMGEHILKIVPIGTHTLEKYINQIEIKNWLEKEPERKSNYKVVDTKGCIYIPAYGWKFTNCPDIGNYFMAIRKM</sequence>
<comment type="pathway">
    <text evidence="5">Cofactor biosynthesis; ubiquinone biosynthesis.</text>
</comment>
<evidence type="ECO:0000256" key="5">
    <source>
        <dbReference type="HAMAP-Rule" id="MF_03190"/>
    </source>
</evidence>
<feature type="binding site" evidence="5">
    <location>
        <position position="54"/>
    </location>
    <ligand>
        <name>S-adenosyl-L-methionine</name>
        <dbReference type="ChEBI" id="CHEBI:59789"/>
    </ligand>
</feature>
<comment type="catalytic activity">
    <reaction evidence="5">
        <text>a 3-demethylubiquinone + S-adenosyl-L-methionine = a ubiquinone + S-adenosyl-L-homocysteine</text>
        <dbReference type="Rhea" id="RHEA:81215"/>
        <dbReference type="Rhea" id="RHEA-COMP:9565"/>
        <dbReference type="Rhea" id="RHEA-COMP:19654"/>
        <dbReference type="ChEBI" id="CHEBI:16389"/>
        <dbReference type="ChEBI" id="CHEBI:57856"/>
        <dbReference type="ChEBI" id="CHEBI:59789"/>
        <dbReference type="ChEBI" id="CHEBI:231825"/>
    </reaction>
</comment>
<dbReference type="PANTHER" id="PTHR43464:SF19">
    <property type="entry name" value="UBIQUINONE BIOSYNTHESIS O-METHYLTRANSFERASE, MITOCHONDRIAL"/>
    <property type="match status" value="1"/>
</dbReference>
<feature type="binding site" evidence="5">
    <location>
        <position position="186"/>
    </location>
    <ligand>
        <name>Mg(2+)</name>
        <dbReference type="ChEBI" id="CHEBI:18420"/>
    </ligand>
</feature>
<keyword evidence="1 5" id="KW-0489">Methyltransferase</keyword>
<keyword evidence="7" id="KW-1185">Reference proteome</keyword>
<accession>A0A9W4XNM1</accession>
<feature type="binding site" evidence="5">
    <location>
        <position position="117"/>
    </location>
    <ligand>
        <name>S-adenosyl-L-methionine</name>
        <dbReference type="ChEBI" id="CHEBI:59789"/>
    </ligand>
</feature>
<dbReference type="EMBL" id="CANTUO010000007">
    <property type="protein sequence ID" value="CAI5760644.1"/>
    <property type="molecule type" value="Genomic_DNA"/>
</dbReference>
<dbReference type="GO" id="GO:0046872">
    <property type="term" value="F:metal ion binding"/>
    <property type="evidence" value="ECO:0007669"/>
    <property type="project" value="UniProtKB-KW"/>
</dbReference>
<dbReference type="PANTHER" id="PTHR43464">
    <property type="entry name" value="METHYLTRANSFERASE"/>
    <property type="match status" value="1"/>
</dbReference>
<comment type="catalytic activity">
    <reaction evidence="5">
        <text>a 3,4-dihydroxy-5-(all-trans-polyprenyl)benzoate + S-adenosyl-L-methionine = a 4-hydroxy-3-methoxy-5-(all-trans-polyprenyl)benzoate + S-adenosyl-L-homocysteine + H(+)</text>
        <dbReference type="Rhea" id="RHEA:44452"/>
        <dbReference type="Rhea" id="RHEA-COMP:10930"/>
        <dbReference type="Rhea" id="RHEA-COMP:10931"/>
        <dbReference type="ChEBI" id="CHEBI:15378"/>
        <dbReference type="ChEBI" id="CHEBI:57856"/>
        <dbReference type="ChEBI" id="CHEBI:59789"/>
        <dbReference type="ChEBI" id="CHEBI:64694"/>
        <dbReference type="ChEBI" id="CHEBI:84443"/>
        <dbReference type="EC" id="2.1.1.114"/>
    </reaction>
</comment>
<feature type="binding site" evidence="5">
    <location>
        <position position="189"/>
    </location>
    <ligand>
        <name>Mg(2+)</name>
        <dbReference type="ChEBI" id="CHEBI:18420"/>
    </ligand>
</feature>
<dbReference type="EC" id="2.1.1.114" evidence="5"/>
<keyword evidence="5" id="KW-0460">Magnesium</keyword>
<feature type="binding site" evidence="5">
    <location>
        <position position="190"/>
    </location>
    <ligand>
        <name>Mg(2+)</name>
        <dbReference type="ChEBI" id="CHEBI:18420"/>
    </ligand>
</feature>
<dbReference type="Gene3D" id="3.40.50.150">
    <property type="entry name" value="Vaccinia Virus protein VP39"/>
    <property type="match status" value="1"/>
</dbReference>
<name>A0A9W4XNM1_9ASCO</name>
<organism evidence="6 7">
    <name type="scientific">Candida verbasci</name>
    <dbReference type="NCBI Taxonomy" id="1227364"/>
    <lineage>
        <taxon>Eukaryota</taxon>
        <taxon>Fungi</taxon>
        <taxon>Dikarya</taxon>
        <taxon>Ascomycota</taxon>
        <taxon>Saccharomycotina</taxon>
        <taxon>Pichiomycetes</taxon>
        <taxon>Debaryomycetaceae</taxon>
        <taxon>Candida/Lodderomyces clade</taxon>
        <taxon>Candida</taxon>
    </lineage>
</organism>
<dbReference type="Proteomes" id="UP001152885">
    <property type="component" value="Unassembled WGS sequence"/>
</dbReference>
<keyword evidence="5" id="KW-0999">Mitochondrion inner membrane</keyword>
<reference evidence="6" key="1">
    <citation type="submission" date="2022-12" db="EMBL/GenBank/DDBJ databases">
        <authorList>
            <person name="Brejova B."/>
        </authorList>
    </citation>
    <scope>NUCLEOTIDE SEQUENCE</scope>
</reference>
<feature type="binding site" evidence="5">
    <location>
        <position position="140"/>
    </location>
    <ligand>
        <name>S-adenosyl-L-methionine</name>
        <dbReference type="ChEBI" id="CHEBI:59789"/>
    </ligand>
</feature>
<evidence type="ECO:0000256" key="4">
    <source>
        <dbReference type="ARBA" id="ARBA00022691"/>
    </source>
</evidence>
<proteinExistence type="inferred from homology"/>
<comment type="subcellular location">
    <subcellularLocation>
        <location evidence="5">Mitochondrion inner membrane</location>
        <topology evidence="5">Peripheral membrane protein</topology>
        <orientation evidence="5">Matrix side</orientation>
    </subcellularLocation>
</comment>
<comment type="cofactor">
    <cofactor evidence="5">
        <name>Mg(2+)</name>
        <dbReference type="ChEBI" id="CHEBI:18420"/>
    </cofactor>
</comment>
<evidence type="ECO:0000256" key="3">
    <source>
        <dbReference type="ARBA" id="ARBA00022688"/>
    </source>
</evidence>
<keyword evidence="5" id="KW-0472">Membrane</keyword>
<dbReference type="HAMAP" id="MF_00472">
    <property type="entry name" value="UbiG"/>
    <property type="match status" value="1"/>
</dbReference>
<gene>
    <name evidence="5" type="primary">COQ3</name>
    <name evidence="6" type="ORF">CANVERA_P5152</name>
</gene>
<keyword evidence="2 5" id="KW-0808">Transferase</keyword>
<comment type="function">
    <text evidence="5">O-methyltransferase required for two non-consecutive steps during ubiquinone biosynthesis. Catalyzes the 2 O-methylation of 3,4-dihydroxy-5-(all-trans-polyprenyl)benzoic acid into 4-hydroxy-3-methoxy-5-(all-trans-polyprenyl)benzoic acid. Also catalyzes the last step of ubiquinone biosynthesis by mediating methylation of 3-demethylubiquinone into ubiquinone. Also able to mediate the methylation of 3-demethylubiquinol into ubiquinol.</text>
</comment>
<dbReference type="GO" id="GO:0032259">
    <property type="term" value="P:methylation"/>
    <property type="evidence" value="ECO:0007669"/>
    <property type="project" value="UniProtKB-KW"/>
</dbReference>
<dbReference type="SUPFAM" id="SSF53335">
    <property type="entry name" value="S-adenosyl-L-methionine-dependent methyltransferases"/>
    <property type="match status" value="1"/>
</dbReference>
<evidence type="ECO:0000256" key="1">
    <source>
        <dbReference type="ARBA" id="ARBA00022603"/>
    </source>
</evidence>